<proteinExistence type="predicted"/>
<dbReference type="SUPFAM" id="SSF52402">
    <property type="entry name" value="Adenine nucleotide alpha hydrolases-like"/>
    <property type="match status" value="1"/>
</dbReference>
<organism evidence="1">
    <name type="scientific">marine sediment metagenome</name>
    <dbReference type="NCBI Taxonomy" id="412755"/>
    <lineage>
        <taxon>unclassified sequences</taxon>
        <taxon>metagenomes</taxon>
        <taxon>ecological metagenomes</taxon>
    </lineage>
</organism>
<comment type="caution">
    <text evidence="1">The sequence shown here is derived from an EMBL/GenBank/DDBJ whole genome shotgun (WGS) entry which is preliminary data.</text>
</comment>
<name>A0A0F9TUP2_9ZZZZ</name>
<gene>
    <name evidence="1" type="ORF">LCGC14_0303250</name>
</gene>
<dbReference type="Gene3D" id="3.40.50.620">
    <property type="entry name" value="HUPs"/>
    <property type="match status" value="1"/>
</dbReference>
<dbReference type="PANTHER" id="PTHR43284">
    <property type="entry name" value="ASPARAGINE SYNTHETASE (GLUTAMINE-HYDROLYZING)"/>
    <property type="match status" value="1"/>
</dbReference>
<reference evidence="1" key="1">
    <citation type="journal article" date="2015" name="Nature">
        <title>Complex archaea that bridge the gap between prokaryotes and eukaryotes.</title>
        <authorList>
            <person name="Spang A."/>
            <person name="Saw J.H."/>
            <person name="Jorgensen S.L."/>
            <person name="Zaremba-Niedzwiedzka K."/>
            <person name="Martijn J."/>
            <person name="Lind A.E."/>
            <person name="van Eijk R."/>
            <person name="Schleper C."/>
            <person name="Guy L."/>
            <person name="Ettema T.J."/>
        </authorList>
    </citation>
    <scope>NUCLEOTIDE SEQUENCE</scope>
</reference>
<evidence type="ECO:0000313" key="1">
    <source>
        <dbReference type="EMBL" id="KKN83059.1"/>
    </source>
</evidence>
<accession>A0A0F9TUP2</accession>
<dbReference type="EMBL" id="LAZR01000191">
    <property type="protein sequence ID" value="KKN83059.1"/>
    <property type="molecule type" value="Genomic_DNA"/>
</dbReference>
<dbReference type="PANTHER" id="PTHR43284:SF1">
    <property type="entry name" value="ASPARAGINE SYNTHETASE"/>
    <property type="match status" value="1"/>
</dbReference>
<dbReference type="InterPro" id="IPR051786">
    <property type="entry name" value="ASN_synthetase/amidase"/>
</dbReference>
<protein>
    <submittedName>
        <fullName evidence="1">Uncharacterized protein</fullName>
    </submittedName>
</protein>
<dbReference type="AlphaFoldDB" id="A0A0F9TUP2"/>
<dbReference type="InterPro" id="IPR014729">
    <property type="entry name" value="Rossmann-like_a/b/a_fold"/>
</dbReference>
<sequence length="597" mass="68074">MGCHPAEKITPALKVLVRNSNMQTKIIKTDEALIGIAWAPYDHVTISKDLIKIGRISYDYDAFLGIERWNGNGVAFEFNEGALTILIDPWFRRLVYHTTDGKIISNEIKAILALDRSHTQKIDLVAVDLFIAFHGFYGSRTLFDSIKILPAGSATVISQIGAKNTQFDIQFDVAIVFEWKYKSTIPLWLDKDEERWAFEMASMICERMQEITDEGVEGLYLSGGIDSRLLMAAIPKKNMKNINLIHMGNDDATETKLAKETAKLTTAYFDYYNIGPKDVIDHCEWQIWSTEGSAHFGSAMMAPTILNNIHFINGLPGDLSMGGMWAEKLAKYPINKNSKYPVGEALAKSSMVSWIITKLLDTSWGSLDNRLGAIYGELQKEADRFDYLNDSLKYELYAMHNRVRRNGVTVIMQDHGRVEQPYLHDEILEMCLTIPLEVRKDRKFQMNVLGIIDQEHAAAPSTSMIHVKKTSGIGNKLEKILFAVIKQLPYFSGMGRKYIHKRKAKRKEDHYGPLNTWLRTDPDFKSFIITKLNSFKKRNLVNASYIDSLIKEHMNYEFNHIGVLSTLVDLEIMIDLFVDMNGFKLTNTYFKEGQTDQ</sequence>